<dbReference type="OrthoDB" id="15189at2759"/>
<sequence>MQLGIKIFAAAIALTTLVSAHEGVVINVDRRGGSEPINDIRKLKGVFQAILHKYESGIRSYKRRTGKDHIWHTPKISKRADVTSINMKDISDETQWIGEVCLGKPSTCVMAHFDTGSADFIIVKDPYDPAKSNTSVDTKKTFSQGYADGSKAEGGIFIDSFSVGEIHAKNLSIGVSKKNFLQSFEKNKAIAGLSFPSIKSFDDEHLTLMEAFKQQNKLKKNLFQFTLKSGKGSSLNFGDIDSSKFCDELTWVDVNPIWGFYIVGGRINGQKAITAIDSGTTFIIGSRRQLKKLIEKTPGVSYLESDGMGYGVFDCNITPNVTISYGGTDFKLSREHVARGTAGKKCLLSIVGMDSGLPLETWIMGDPFFQTTSIVFDHDHKRLGFAPQK</sequence>
<feature type="domain" description="Peptidase A1" evidence="3">
    <location>
        <begin position="96"/>
        <end position="386"/>
    </location>
</feature>
<dbReference type="EC" id="3.4.23.-" evidence="4"/>
<keyword evidence="5" id="KW-1185">Reference proteome</keyword>
<evidence type="ECO:0000256" key="1">
    <source>
        <dbReference type="ARBA" id="ARBA00007447"/>
    </source>
</evidence>
<reference evidence="4 5" key="1">
    <citation type="submission" date="2018-10" db="EMBL/GenBank/DDBJ databases">
        <title>Complete genome sequence of Malassezia restricta CBS 7877.</title>
        <authorList>
            <person name="Morand S.C."/>
            <person name="Bertignac M."/>
            <person name="Iltis A."/>
            <person name="Kolder I."/>
            <person name="Pirovano W."/>
            <person name="Jourdain R."/>
            <person name="Clavaud C."/>
        </authorList>
    </citation>
    <scope>NUCLEOTIDE SEQUENCE [LARGE SCALE GENOMIC DNA]</scope>
    <source>
        <strain evidence="4 5">CBS 7877</strain>
    </source>
</reference>
<dbReference type="InterPro" id="IPR021109">
    <property type="entry name" value="Peptidase_aspartic_dom_sf"/>
</dbReference>
<comment type="similarity">
    <text evidence="1">Belongs to the peptidase A1 family.</text>
</comment>
<evidence type="ECO:0000313" key="5">
    <source>
        <dbReference type="Proteomes" id="UP000269793"/>
    </source>
</evidence>
<dbReference type="GO" id="GO:0006508">
    <property type="term" value="P:proteolysis"/>
    <property type="evidence" value="ECO:0007669"/>
    <property type="project" value="UniProtKB-KW"/>
</dbReference>
<protein>
    <submittedName>
        <fullName evidence="4">Aspartic protease</fullName>
        <ecNumber evidence="4">3.4.23.-</ecNumber>
    </submittedName>
</protein>
<feature type="signal peptide" evidence="2">
    <location>
        <begin position="1"/>
        <end position="20"/>
    </location>
</feature>
<dbReference type="Gene3D" id="2.40.70.10">
    <property type="entry name" value="Acid Proteases"/>
    <property type="match status" value="2"/>
</dbReference>
<feature type="chain" id="PRO_5018218051" evidence="2">
    <location>
        <begin position="21"/>
        <end position="389"/>
    </location>
</feature>
<dbReference type="GO" id="GO:0004190">
    <property type="term" value="F:aspartic-type endopeptidase activity"/>
    <property type="evidence" value="ECO:0007669"/>
    <property type="project" value="InterPro"/>
</dbReference>
<accession>A0A3G2S9F9</accession>
<dbReference type="PROSITE" id="PS51767">
    <property type="entry name" value="PEPTIDASE_A1"/>
    <property type="match status" value="1"/>
</dbReference>
<dbReference type="InterPro" id="IPR034164">
    <property type="entry name" value="Pepsin-like_dom"/>
</dbReference>
<gene>
    <name evidence="4" type="primary">pr1_2</name>
    <name evidence="4" type="ORF">DNF11_3794</name>
</gene>
<proteinExistence type="inferred from homology"/>
<dbReference type="AlphaFoldDB" id="A0A3G2S9F9"/>
<dbReference type="InterPro" id="IPR001461">
    <property type="entry name" value="Aspartic_peptidase_A1"/>
</dbReference>
<dbReference type="EMBL" id="CP033155">
    <property type="protein sequence ID" value="AYO44744.1"/>
    <property type="molecule type" value="Genomic_DNA"/>
</dbReference>
<keyword evidence="2" id="KW-0732">Signal</keyword>
<dbReference type="SUPFAM" id="SSF50630">
    <property type="entry name" value="Acid proteases"/>
    <property type="match status" value="1"/>
</dbReference>
<dbReference type="Proteomes" id="UP000269793">
    <property type="component" value="Chromosome VIII"/>
</dbReference>
<dbReference type="CDD" id="cd05471">
    <property type="entry name" value="pepsin_like"/>
    <property type="match status" value="1"/>
</dbReference>
<name>A0A3G2S9F9_MALR7</name>
<dbReference type="InterPro" id="IPR033121">
    <property type="entry name" value="PEPTIDASE_A1"/>
</dbReference>
<dbReference type="PANTHER" id="PTHR47966">
    <property type="entry name" value="BETA-SITE APP-CLEAVING ENZYME, ISOFORM A-RELATED"/>
    <property type="match status" value="1"/>
</dbReference>
<evidence type="ECO:0000256" key="2">
    <source>
        <dbReference type="SAM" id="SignalP"/>
    </source>
</evidence>
<keyword evidence="4" id="KW-0378">Hydrolase</keyword>
<dbReference type="VEuPathDB" id="FungiDB:DNF11_3794"/>
<keyword evidence="4" id="KW-0645">Protease</keyword>
<organism evidence="4 5">
    <name type="scientific">Malassezia restricta (strain ATCC 96810 / NBRC 103918 / CBS 7877)</name>
    <name type="common">Seborrheic dermatitis infection agent</name>
    <dbReference type="NCBI Taxonomy" id="425264"/>
    <lineage>
        <taxon>Eukaryota</taxon>
        <taxon>Fungi</taxon>
        <taxon>Dikarya</taxon>
        <taxon>Basidiomycota</taxon>
        <taxon>Ustilaginomycotina</taxon>
        <taxon>Malasseziomycetes</taxon>
        <taxon>Malasseziales</taxon>
        <taxon>Malasseziaceae</taxon>
        <taxon>Malassezia</taxon>
    </lineage>
</organism>
<dbReference type="PANTHER" id="PTHR47966:SF57">
    <property type="entry name" value="PEPTIDASE A1 DOMAIN-CONTAINING PROTEIN"/>
    <property type="match status" value="1"/>
</dbReference>
<dbReference type="Pfam" id="PF00026">
    <property type="entry name" value="Asp"/>
    <property type="match status" value="1"/>
</dbReference>
<evidence type="ECO:0000259" key="3">
    <source>
        <dbReference type="PROSITE" id="PS51767"/>
    </source>
</evidence>
<dbReference type="PRINTS" id="PR00792">
    <property type="entry name" value="PEPSIN"/>
</dbReference>
<evidence type="ECO:0000313" key="4">
    <source>
        <dbReference type="EMBL" id="AYO44744.1"/>
    </source>
</evidence>